<dbReference type="InterPro" id="IPR025129">
    <property type="entry name" value="DUF4055"/>
</dbReference>
<gene>
    <name evidence="2" type="ORF">N4T19_07905</name>
</gene>
<dbReference type="Proteomes" id="UP001058290">
    <property type="component" value="Chromosome"/>
</dbReference>
<evidence type="ECO:0000313" key="2">
    <source>
        <dbReference type="EMBL" id="UXC20019.1"/>
    </source>
</evidence>
<name>A0ABY6A3A0_9BURK</name>
<proteinExistence type="predicted"/>
<evidence type="ECO:0000259" key="1">
    <source>
        <dbReference type="Pfam" id="PF13264"/>
    </source>
</evidence>
<protein>
    <submittedName>
        <fullName evidence="2">DUF4055 domain-containing protein</fullName>
    </submittedName>
</protein>
<reference evidence="2" key="1">
    <citation type="submission" date="2022-09" db="EMBL/GenBank/DDBJ databases">
        <title>Bacterial diversity in gut of crayfish and pufferfish.</title>
        <authorList>
            <person name="Huang Y."/>
        </authorList>
    </citation>
    <scope>NUCLEOTIDE SEQUENCE</scope>
    <source>
        <strain evidence="2">PR12</strain>
    </source>
</reference>
<sequence>MTAINQQNDTVKRMAEAWAVIDPLMGGTQAMRKAGKKLLPQQPREDDEDYKYRLETATLFPAYQRTCTVMSGKPFSKQMTINEDVPPKVKALLPDIDGQGRSIHAFASQLFAEALSHGFGGVLVDFPAEGGQRPYWTHYAHDSILGWRLDTSEGVARLTQLRLHEAAEVEDGDYGVKMVQRVRVLTPGGWALYEQGTDEWALVDEGVTSLSYIPFVPYYGRRIAFMEGAPPLVDLAHQNVKHWQQQSDQDDSVRFARKRLLVFSGVTDGELSEPTAGSAYALRFADKDAKAEVIQGSAESVTVGRSELEALEDQMIQTGAELLVKQPGQRTATEASNDAEANKSTLQSTVEDFEDAMDRCLQITADWLKAGDGGTVSLFKDFGAATLTDASAQLVLSLQGAGMLTKETTIVEMQRRGVVGPDVDPEAEIEKVQAEGPSLGSMNGDGE</sequence>
<feature type="domain" description="DUF4055" evidence="1">
    <location>
        <begin position="231"/>
        <end position="368"/>
    </location>
</feature>
<dbReference type="RefSeq" id="WP_260719837.1">
    <property type="nucleotide sequence ID" value="NZ_CP104377.1"/>
</dbReference>
<dbReference type="EMBL" id="CP104377">
    <property type="protein sequence ID" value="UXC20019.1"/>
    <property type="molecule type" value="Genomic_DNA"/>
</dbReference>
<accession>A0ABY6A3A0</accession>
<dbReference type="Pfam" id="PF13264">
    <property type="entry name" value="DUF4055"/>
    <property type="match status" value="1"/>
</dbReference>
<evidence type="ECO:0000313" key="3">
    <source>
        <dbReference type="Proteomes" id="UP001058290"/>
    </source>
</evidence>
<organism evidence="2 3">
    <name type="scientific">Comamonas squillarum</name>
    <dbReference type="NCBI Taxonomy" id="2977320"/>
    <lineage>
        <taxon>Bacteria</taxon>
        <taxon>Pseudomonadati</taxon>
        <taxon>Pseudomonadota</taxon>
        <taxon>Betaproteobacteria</taxon>
        <taxon>Burkholderiales</taxon>
        <taxon>Comamonadaceae</taxon>
        <taxon>Comamonas</taxon>
    </lineage>
</organism>
<keyword evidence="3" id="KW-1185">Reference proteome</keyword>